<evidence type="ECO:0000256" key="2">
    <source>
        <dbReference type="PIRSR" id="PIRSR600246-2"/>
    </source>
</evidence>
<proteinExistence type="predicted"/>
<dbReference type="Gene3D" id="3.60.20.30">
    <property type="entry name" value="(Glycosyl)asparaginase"/>
    <property type="match status" value="1"/>
</dbReference>
<dbReference type="SUPFAM" id="SSF56235">
    <property type="entry name" value="N-terminal nucleophile aminohydrolases (Ntn hydrolases)"/>
    <property type="match status" value="1"/>
</dbReference>
<gene>
    <name evidence="4" type="ORF">FJZ00_01305</name>
</gene>
<feature type="non-terminal residue" evidence="4">
    <location>
        <position position="1"/>
    </location>
</feature>
<sequence>GFAPHKHEPSERARRIYLEICEQLKNREFSDMPAWEAFDLVANWNFSRSPEDTLAACDTVGAVACDRDGQLAVASSTGGAAPMLRGRVGDTPIVGSGFYAGPAGAVAATGLGEEIIRRTVAQRVYARMEAGAAAQEACEWGVSLFPDAIDIGVIAVDRGGTGRASNRKMPTWAL</sequence>
<dbReference type="PANTHER" id="PTHR10188">
    <property type="entry name" value="L-ASPARAGINASE"/>
    <property type="match status" value="1"/>
</dbReference>
<dbReference type="Proteomes" id="UP000703893">
    <property type="component" value="Unassembled WGS sequence"/>
</dbReference>
<evidence type="ECO:0000256" key="3">
    <source>
        <dbReference type="PIRSR" id="PIRSR600246-3"/>
    </source>
</evidence>
<name>A0A937X3P5_9BACT</name>
<organism evidence="4 5">
    <name type="scientific">Candidatus Tanganyikabacteria bacterium</name>
    <dbReference type="NCBI Taxonomy" id="2961651"/>
    <lineage>
        <taxon>Bacteria</taxon>
        <taxon>Bacillati</taxon>
        <taxon>Candidatus Sericytochromatia</taxon>
        <taxon>Candidatus Tanganyikabacteria</taxon>
    </lineage>
</organism>
<protein>
    <submittedName>
        <fullName evidence="4">Isoaspartyl peptidase/L-asparaginase</fullName>
    </submittedName>
</protein>
<dbReference type="EMBL" id="VGJX01000043">
    <property type="protein sequence ID" value="MBM3273760.1"/>
    <property type="molecule type" value="Genomic_DNA"/>
</dbReference>
<accession>A0A937X3P5</accession>
<dbReference type="PANTHER" id="PTHR10188:SF13">
    <property type="entry name" value="ISOASPARTYL PEPTIDASE_L-ASPARAGINASE 2-RELATED"/>
    <property type="match status" value="1"/>
</dbReference>
<feature type="active site" description="Nucleophile" evidence="1">
    <location>
        <position position="59"/>
    </location>
</feature>
<evidence type="ECO:0000313" key="4">
    <source>
        <dbReference type="EMBL" id="MBM3273760.1"/>
    </source>
</evidence>
<evidence type="ECO:0000256" key="1">
    <source>
        <dbReference type="PIRSR" id="PIRSR600246-1"/>
    </source>
</evidence>
<feature type="binding site" evidence="2">
    <location>
        <begin position="109"/>
        <end position="112"/>
    </location>
    <ligand>
        <name>substrate</name>
    </ligand>
</feature>
<feature type="site" description="Cleavage; by autolysis" evidence="3">
    <location>
        <begin position="58"/>
        <end position="59"/>
    </location>
</feature>
<dbReference type="GO" id="GO:0016787">
    <property type="term" value="F:hydrolase activity"/>
    <property type="evidence" value="ECO:0007669"/>
    <property type="project" value="InterPro"/>
</dbReference>
<evidence type="ECO:0000313" key="5">
    <source>
        <dbReference type="Proteomes" id="UP000703893"/>
    </source>
</evidence>
<reference evidence="4 5" key="1">
    <citation type="submission" date="2019-03" db="EMBL/GenBank/DDBJ databases">
        <title>Lake Tanganyika Metagenome-Assembled Genomes (MAGs).</title>
        <authorList>
            <person name="Tran P."/>
        </authorList>
    </citation>
    <scope>NUCLEOTIDE SEQUENCE [LARGE SCALE GENOMIC DNA]</scope>
    <source>
        <strain evidence="4">K_DeepCast_65m_m2_236</strain>
    </source>
</reference>
<feature type="binding site" evidence="2">
    <location>
        <begin position="87"/>
        <end position="90"/>
    </location>
    <ligand>
        <name>substrate</name>
    </ligand>
</feature>
<dbReference type="Pfam" id="PF01112">
    <property type="entry name" value="Asparaginase_2"/>
    <property type="match status" value="1"/>
</dbReference>
<dbReference type="AlphaFoldDB" id="A0A937X3P5"/>
<comment type="caution">
    <text evidence="4">The sequence shown here is derived from an EMBL/GenBank/DDBJ whole genome shotgun (WGS) entry which is preliminary data.</text>
</comment>
<dbReference type="InterPro" id="IPR000246">
    <property type="entry name" value="Peptidase_T2"/>
</dbReference>
<dbReference type="InterPro" id="IPR029055">
    <property type="entry name" value="Ntn_hydrolases_N"/>
</dbReference>